<evidence type="ECO:0000313" key="2">
    <source>
        <dbReference type="Proteomes" id="UP000000600"/>
    </source>
</evidence>
<accession>A0BMF8</accession>
<proteinExistence type="predicted"/>
<name>A0BMF8_PARTE</name>
<dbReference type="InParanoid" id="A0BMF8"/>
<dbReference type="RefSeq" id="XP_001427123.1">
    <property type="nucleotide sequence ID" value="XM_001427086.1"/>
</dbReference>
<sequence>MNNNIQKQRIFHFLFFQILIKQNNCFYKDGYLLQKEQQLLRISYTNELQVINFQQKLIFDQIVLIIFSNYGQRDVNLQFRN</sequence>
<dbReference type="GeneID" id="5012907"/>
<evidence type="ECO:0008006" key="3">
    <source>
        <dbReference type="Google" id="ProtNLM"/>
    </source>
</evidence>
<dbReference type="Proteomes" id="UP000000600">
    <property type="component" value="Unassembled WGS sequence"/>
</dbReference>
<keyword evidence="2" id="KW-1185">Reference proteome</keyword>
<organism evidence="1 2">
    <name type="scientific">Paramecium tetraurelia</name>
    <dbReference type="NCBI Taxonomy" id="5888"/>
    <lineage>
        <taxon>Eukaryota</taxon>
        <taxon>Sar</taxon>
        <taxon>Alveolata</taxon>
        <taxon>Ciliophora</taxon>
        <taxon>Intramacronucleata</taxon>
        <taxon>Oligohymenophorea</taxon>
        <taxon>Peniculida</taxon>
        <taxon>Parameciidae</taxon>
        <taxon>Paramecium</taxon>
    </lineage>
</organism>
<gene>
    <name evidence="1" type="ORF">GSPATT00030361001</name>
</gene>
<protein>
    <recommendedName>
        <fullName evidence="3">Transmembrane protein</fullName>
    </recommendedName>
</protein>
<dbReference type="EMBL" id="CT868004">
    <property type="protein sequence ID" value="CAK59725.1"/>
    <property type="molecule type" value="Genomic_DNA"/>
</dbReference>
<dbReference type="KEGG" id="ptm:GSPATT00030361001"/>
<dbReference type="AlphaFoldDB" id="A0BMF8"/>
<reference evidence="1 2" key="1">
    <citation type="journal article" date="2006" name="Nature">
        <title>Global trends of whole-genome duplications revealed by the ciliate Paramecium tetraurelia.</title>
        <authorList>
            <consortium name="Genoscope"/>
            <person name="Aury J.-M."/>
            <person name="Jaillon O."/>
            <person name="Duret L."/>
            <person name="Noel B."/>
            <person name="Jubin C."/>
            <person name="Porcel B.M."/>
            <person name="Segurens B."/>
            <person name="Daubin V."/>
            <person name="Anthouard V."/>
            <person name="Aiach N."/>
            <person name="Arnaiz O."/>
            <person name="Billaut A."/>
            <person name="Beisson J."/>
            <person name="Blanc I."/>
            <person name="Bouhouche K."/>
            <person name="Camara F."/>
            <person name="Duharcourt S."/>
            <person name="Guigo R."/>
            <person name="Gogendeau D."/>
            <person name="Katinka M."/>
            <person name="Keller A.-M."/>
            <person name="Kissmehl R."/>
            <person name="Klotz C."/>
            <person name="Koll F."/>
            <person name="Le Moue A."/>
            <person name="Lepere C."/>
            <person name="Malinsky S."/>
            <person name="Nowacki M."/>
            <person name="Nowak J.K."/>
            <person name="Plattner H."/>
            <person name="Poulain J."/>
            <person name="Ruiz F."/>
            <person name="Serrano V."/>
            <person name="Zagulski M."/>
            <person name="Dessen P."/>
            <person name="Betermier M."/>
            <person name="Weissenbach J."/>
            <person name="Scarpelli C."/>
            <person name="Schachter V."/>
            <person name="Sperling L."/>
            <person name="Meyer E."/>
            <person name="Cohen J."/>
            <person name="Wincker P."/>
        </authorList>
    </citation>
    <scope>NUCLEOTIDE SEQUENCE [LARGE SCALE GENOMIC DNA]</scope>
    <source>
        <strain evidence="1 2">Stock d4-2</strain>
    </source>
</reference>
<dbReference type="HOGENOM" id="CLU_2579005_0_0_1"/>
<evidence type="ECO:0000313" key="1">
    <source>
        <dbReference type="EMBL" id="CAK59725.1"/>
    </source>
</evidence>